<proteinExistence type="predicted"/>
<gene>
    <name evidence="2" type="ORF">E6H04_03015</name>
</gene>
<feature type="domain" description="DUF6788" evidence="1">
    <location>
        <begin position="14"/>
        <end position="81"/>
    </location>
</feature>
<evidence type="ECO:0000313" key="3">
    <source>
        <dbReference type="Proteomes" id="UP000320048"/>
    </source>
</evidence>
<dbReference type="InterPro" id="IPR046738">
    <property type="entry name" value="DUF6788"/>
</dbReference>
<dbReference type="EMBL" id="VBAO01000076">
    <property type="protein sequence ID" value="TMI83429.1"/>
    <property type="molecule type" value="Genomic_DNA"/>
</dbReference>
<organism evidence="2 3">
    <name type="scientific">Candidatus Segetimicrobium genomatis</name>
    <dbReference type="NCBI Taxonomy" id="2569760"/>
    <lineage>
        <taxon>Bacteria</taxon>
        <taxon>Bacillati</taxon>
        <taxon>Candidatus Sysuimicrobiota</taxon>
        <taxon>Candidatus Sysuimicrobiia</taxon>
        <taxon>Candidatus Sysuimicrobiales</taxon>
        <taxon>Candidatus Segetimicrobiaceae</taxon>
        <taxon>Candidatus Segetimicrobium</taxon>
    </lineage>
</organism>
<accession>A0A537JIR3</accession>
<protein>
    <recommendedName>
        <fullName evidence="1">DUF6788 domain-containing protein</fullName>
    </recommendedName>
</protein>
<evidence type="ECO:0000313" key="2">
    <source>
        <dbReference type="EMBL" id="TMI83429.1"/>
    </source>
</evidence>
<sequence>MPAVSDDVLLLRRARGRIARIRAAITAVDTLCSGTLLRRTKVCGKAGCRCAQDPAARHGPYWEWGHMKGGKLVHRMVSPRQAALFRPAIANYRGVMRLLRRWEAETERMIEAEARRRLR</sequence>
<name>A0A537JIR3_9BACT</name>
<evidence type="ECO:0000259" key="1">
    <source>
        <dbReference type="Pfam" id="PF20586"/>
    </source>
</evidence>
<dbReference type="Proteomes" id="UP000320048">
    <property type="component" value="Unassembled WGS sequence"/>
</dbReference>
<comment type="caution">
    <text evidence="2">The sequence shown here is derived from an EMBL/GenBank/DDBJ whole genome shotgun (WGS) entry which is preliminary data.</text>
</comment>
<dbReference type="AlphaFoldDB" id="A0A537JIR3"/>
<dbReference type="Pfam" id="PF20586">
    <property type="entry name" value="DUF6788"/>
    <property type="match status" value="1"/>
</dbReference>
<reference evidence="2 3" key="1">
    <citation type="journal article" date="2019" name="Nat. Microbiol.">
        <title>Mediterranean grassland soil C-N compound turnover is dependent on rainfall and depth, and is mediated by genomically divergent microorganisms.</title>
        <authorList>
            <person name="Diamond S."/>
            <person name="Andeer P.F."/>
            <person name="Li Z."/>
            <person name="Crits-Christoph A."/>
            <person name="Burstein D."/>
            <person name="Anantharaman K."/>
            <person name="Lane K.R."/>
            <person name="Thomas B.C."/>
            <person name="Pan C."/>
            <person name="Northen T.R."/>
            <person name="Banfield J.F."/>
        </authorList>
    </citation>
    <scope>NUCLEOTIDE SEQUENCE [LARGE SCALE GENOMIC DNA]</scope>
    <source>
        <strain evidence="2">NP_7</strain>
    </source>
</reference>